<evidence type="ECO:0000256" key="1">
    <source>
        <dbReference type="SAM" id="MobiDB-lite"/>
    </source>
</evidence>
<sequence length="198" mass="21818">MNAQISINAQQRGLSTPNEPSLRPVPNGNPLQLVTTQGQVQIHTSTFRGSFSIVLSEALRSAGLGSNVLVSQFLKGGVNQGPNGAINLCGRLEWLRPAIETCLPEQSLAEDLSFKKKYEEKAIKELWEFCKKRLIEKNLDKIVLDEIGMAISLGFIEENDLISMINNRPSSTDIILTGPSIPPKVMEMADQITELRCN</sequence>
<dbReference type="InterPro" id="IPR027417">
    <property type="entry name" value="P-loop_NTPase"/>
</dbReference>
<dbReference type="AlphaFoldDB" id="A0A318R3C1"/>
<dbReference type="EMBL" id="QJUE01000002">
    <property type="protein sequence ID" value="PYE02478.1"/>
    <property type="molecule type" value="Genomic_DNA"/>
</dbReference>
<name>A0A318R3C1_PROMR</name>
<protein>
    <submittedName>
        <fullName evidence="2">Cob(I)alamin adenolsyltransferase</fullName>
    </submittedName>
</protein>
<organism evidence="2 3">
    <name type="scientific">Prochlorococcus marinus XMU1408</name>
    <dbReference type="NCBI Taxonomy" id="2213228"/>
    <lineage>
        <taxon>Bacteria</taxon>
        <taxon>Bacillati</taxon>
        <taxon>Cyanobacteriota</taxon>
        <taxon>Cyanophyceae</taxon>
        <taxon>Synechococcales</taxon>
        <taxon>Prochlorococcaceae</taxon>
        <taxon>Prochlorococcus</taxon>
    </lineage>
</organism>
<gene>
    <name evidence="2" type="ORF">DNJ73_01535</name>
</gene>
<dbReference type="OrthoDB" id="422172at2"/>
<keyword evidence="2" id="KW-0808">Transferase</keyword>
<dbReference type="PANTHER" id="PTHR46638">
    <property type="entry name" value="CORRINOID ADENOSYLTRANSFERASE"/>
    <property type="match status" value="1"/>
</dbReference>
<accession>A0A318R3C1</accession>
<dbReference type="InterPro" id="IPR003724">
    <property type="entry name" value="CblAdoTrfase_CobA"/>
</dbReference>
<comment type="caution">
    <text evidence="2">The sequence shown here is derived from an EMBL/GenBank/DDBJ whole genome shotgun (WGS) entry which is preliminary data.</text>
</comment>
<dbReference type="RefSeq" id="WP_158465975.1">
    <property type="nucleotide sequence ID" value="NZ_QJUE01000002.1"/>
</dbReference>
<feature type="region of interest" description="Disordered" evidence="1">
    <location>
        <begin position="1"/>
        <end position="27"/>
    </location>
</feature>
<dbReference type="SUPFAM" id="SSF52540">
    <property type="entry name" value="P-loop containing nucleoside triphosphate hydrolases"/>
    <property type="match status" value="1"/>
</dbReference>
<evidence type="ECO:0000313" key="2">
    <source>
        <dbReference type="EMBL" id="PYE02478.1"/>
    </source>
</evidence>
<dbReference type="GO" id="GO:0008817">
    <property type="term" value="F:corrinoid adenosyltransferase activity"/>
    <property type="evidence" value="ECO:0007669"/>
    <property type="project" value="InterPro"/>
</dbReference>
<dbReference type="PANTHER" id="PTHR46638:SF1">
    <property type="entry name" value="CORRINOID ADENOSYLTRANSFERASE"/>
    <property type="match status" value="1"/>
</dbReference>
<dbReference type="Gene3D" id="3.40.50.300">
    <property type="entry name" value="P-loop containing nucleotide triphosphate hydrolases"/>
    <property type="match status" value="1"/>
</dbReference>
<dbReference type="GO" id="GO:0009236">
    <property type="term" value="P:cobalamin biosynthetic process"/>
    <property type="evidence" value="ECO:0007669"/>
    <property type="project" value="InterPro"/>
</dbReference>
<dbReference type="GO" id="GO:0005524">
    <property type="term" value="F:ATP binding"/>
    <property type="evidence" value="ECO:0007669"/>
    <property type="project" value="InterPro"/>
</dbReference>
<feature type="compositionally biased region" description="Polar residues" evidence="1">
    <location>
        <begin position="1"/>
        <end position="19"/>
    </location>
</feature>
<dbReference type="PIRSF" id="PIRSF015617">
    <property type="entry name" value="Adensltrnsf_CobA"/>
    <property type="match status" value="1"/>
</dbReference>
<proteinExistence type="predicted"/>
<evidence type="ECO:0000313" key="3">
    <source>
        <dbReference type="Proteomes" id="UP000247807"/>
    </source>
</evidence>
<dbReference type="Proteomes" id="UP000247807">
    <property type="component" value="Unassembled WGS sequence"/>
</dbReference>
<dbReference type="Pfam" id="PF02572">
    <property type="entry name" value="CobA_CobO_BtuR"/>
    <property type="match status" value="1"/>
</dbReference>
<reference evidence="2 3" key="1">
    <citation type="journal article" date="2018" name="Appl. Environ. Microbiol.">
        <title>Genome rearrangement shapes Prochlorococcus ecological adaptation.</title>
        <authorList>
            <person name="Yan W."/>
            <person name="Wei S."/>
            <person name="Wang Q."/>
            <person name="Xiao X."/>
            <person name="Zeng Q."/>
            <person name="Jiao N."/>
            <person name="Zhang R."/>
        </authorList>
    </citation>
    <scope>NUCLEOTIDE SEQUENCE [LARGE SCALE GENOMIC DNA]</scope>
    <source>
        <strain evidence="2 3">XMU1408</strain>
    </source>
</reference>